<organism evidence="1 2">
    <name type="scientific">Gemmata palustris</name>
    <dbReference type="NCBI Taxonomy" id="2822762"/>
    <lineage>
        <taxon>Bacteria</taxon>
        <taxon>Pseudomonadati</taxon>
        <taxon>Planctomycetota</taxon>
        <taxon>Planctomycetia</taxon>
        <taxon>Gemmatales</taxon>
        <taxon>Gemmataceae</taxon>
        <taxon>Gemmata</taxon>
    </lineage>
</organism>
<gene>
    <name evidence="1" type="ORF">J8F10_09530</name>
</gene>
<accession>A0ABS5BQD5</accession>
<keyword evidence="2" id="KW-1185">Reference proteome</keyword>
<proteinExistence type="predicted"/>
<reference evidence="1 2" key="1">
    <citation type="submission" date="2021-04" db="EMBL/GenBank/DDBJ databases">
        <authorList>
            <person name="Ivanova A."/>
        </authorList>
    </citation>
    <scope>NUCLEOTIDE SEQUENCE [LARGE SCALE GENOMIC DNA]</scope>
    <source>
        <strain evidence="1 2">G18</strain>
    </source>
</reference>
<comment type="caution">
    <text evidence="1">The sequence shown here is derived from an EMBL/GenBank/DDBJ whole genome shotgun (WGS) entry which is preliminary data.</text>
</comment>
<name>A0ABS5BQD5_9BACT</name>
<protein>
    <submittedName>
        <fullName evidence="1">Uncharacterized protein</fullName>
    </submittedName>
</protein>
<evidence type="ECO:0000313" key="1">
    <source>
        <dbReference type="EMBL" id="MBP3955520.1"/>
    </source>
</evidence>
<dbReference type="RefSeq" id="WP_210653596.1">
    <property type="nucleotide sequence ID" value="NZ_JAGKQQ010000001.1"/>
</dbReference>
<dbReference type="EMBL" id="JAGKQQ010000001">
    <property type="protein sequence ID" value="MBP3955520.1"/>
    <property type="molecule type" value="Genomic_DNA"/>
</dbReference>
<sequence length="134" mass="13418">MKLFAILTAGLMTVGGGYYFSQSGSNCSRSGCGMPLPTATSGCCSGEPADCCATQDECCALQAASSAVATHVVASVETKCCAKTDKDRLVTAACCTVEKVIAVAKPIQIESCCEACVSPASAVTSAAKSIASVK</sequence>
<dbReference type="Proteomes" id="UP000676565">
    <property type="component" value="Unassembled WGS sequence"/>
</dbReference>
<evidence type="ECO:0000313" key="2">
    <source>
        <dbReference type="Proteomes" id="UP000676565"/>
    </source>
</evidence>